<comment type="caution">
    <text evidence="1">The sequence shown here is derived from an EMBL/GenBank/DDBJ whole genome shotgun (WGS) entry which is preliminary data.</text>
</comment>
<proteinExistence type="predicted"/>
<protein>
    <submittedName>
        <fullName evidence="1">Uncharacterized protein</fullName>
    </submittedName>
</protein>
<organism evidence="1 2">
    <name type="scientific">Trifolium medium</name>
    <dbReference type="NCBI Taxonomy" id="97028"/>
    <lineage>
        <taxon>Eukaryota</taxon>
        <taxon>Viridiplantae</taxon>
        <taxon>Streptophyta</taxon>
        <taxon>Embryophyta</taxon>
        <taxon>Tracheophyta</taxon>
        <taxon>Spermatophyta</taxon>
        <taxon>Magnoliopsida</taxon>
        <taxon>eudicotyledons</taxon>
        <taxon>Gunneridae</taxon>
        <taxon>Pentapetalae</taxon>
        <taxon>rosids</taxon>
        <taxon>fabids</taxon>
        <taxon>Fabales</taxon>
        <taxon>Fabaceae</taxon>
        <taxon>Papilionoideae</taxon>
        <taxon>50 kb inversion clade</taxon>
        <taxon>NPAAA clade</taxon>
        <taxon>Hologalegina</taxon>
        <taxon>IRL clade</taxon>
        <taxon>Trifolieae</taxon>
        <taxon>Trifolium</taxon>
    </lineage>
</organism>
<sequence length="36" mass="3832">MASTNDPNVKATVISLPIAAMNLNNAEAIWCTSTRI</sequence>
<dbReference type="Proteomes" id="UP000265520">
    <property type="component" value="Unassembled WGS sequence"/>
</dbReference>
<name>A0A392QLE2_9FABA</name>
<dbReference type="AlphaFoldDB" id="A0A392QLE2"/>
<accession>A0A392QLE2</accession>
<dbReference type="EMBL" id="LXQA010144950">
    <property type="protein sequence ID" value="MCI25038.1"/>
    <property type="molecule type" value="Genomic_DNA"/>
</dbReference>
<reference evidence="1 2" key="1">
    <citation type="journal article" date="2018" name="Front. Plant Sci.">
        <title>Red Clover (Trifolium pratense) and Zigzag Clover (T. medium) - A Picture of Genomic Similarities and Differences.</title>
        <authorList>
            <person name="Dluhosova J."/>
            <person name="Istvanek J."/>
            <person name="Nedelnik J."/>
            <person name="Repkova J."/>
        </authorList>
    </citation>
    <scope>NUCLEOTIDE SEQUENCE [LARGE SCALE GENOMIC DNA]</scope>
    <source>
        <strain evidence="2">cv. 10/8</strain>
        <tissue evidence="1">Leaf</tissue>
    </source>
</reference>
<evidence type="ECO:0000313" key="2">
    <source>
        <dbReference type="Proteomes" id="UP000265520"/>
    </source>
</evidence>
<evidence type="ECO:0000313" key="1">
    <source>
        <dbReference type="EMBL" id="MCI25038.1"/>
    </source>
</evidence>
<keyword evidence="2" id="KW-1185">Reference proteome</keyword>
<feature type="non-terminal residue" evidence="1">
    <location>
        <position position="36"/>
    </location>
</feature>